<reference evidence="1" key="1">
    <citation type="journal article" date="2012" name="PLoS ONE">
        <title>Gene sets for utilization of primary and secondary nutrition supplies in the distal gut of endangered iberian lynx.</title>
        <authorList>
            <person name="Alcaide M."/>
            <person name="Messina E."/>
            <person name="Richter M."/>
            <person name="Bargiela R."/>
            <person name="Peplies J."/>
            <person name="Huws S.A."/>
            <person name="Newbold C.J."/>
            <person name="Golyshin P.N."/>
            <person name="Simon M.A."/>
            <person name="Lopez G."/>
            <person name="Yakimov M.M."/>
            <person name="Ferrer M."/>
        </authorList>
    </citation>
    <scope>NUCLEOTIDE SEQUENCE</scope>
</reference>
<protein>
    <submittedName>
        <fullName evidence="1">Uncharacterized protein</fullName>
    </submittedName>
</protein>
<accession>J9BPC9</accession>
<dbReference type="AlphaFoldDB" id="J9BPC9"/>
<sequence length="63" mass="7277">KFCLALNSYKKQKKEVDDSERKTDSGNFTQSYRRVRNETSFFPAVLEGGGFKEYESGTLDPLY</sequence>
<feature type="non-terminal residue" evidence="1">
    <location>
        <position position="1"/>
    </location>
</feature>
<gene>
    <name evidence="1" type="ORF">EVA_22448</name>
</gene>
<proteinExistence type="predicted"/>
<comment type="caution">
    <text evidence="1">The sequence shown here is derived from an EMBL/GenBank/DDBJ whole genome shotgun (WGS) entry which is preliminary data.</text>
</comment>
<dbReference type="EMBL" id="AMCI01009470">
    <property type="protein sequence ID" value="EJW89445.1"/>
    <property type="molecule type" value="Genomic_DNA"/>
</dbReference>
<evidence type="ECO:0000313" key="1">
    <source>
        <dbReference type="EMBL" id="EJW89445.1"/>
    </source>
</evidence>
<name>J9BPC9_9ZZZZ</name>
<organism evidence="1">
    <name type="scientific">gut metagenome</name>
    <dbReference type="NCBI Taxonomy" id="749906"/>
    <lineage>
        <taxon>unclassified sequences</taxon>
        <taxon>metagenomes</taxon>
        <taxon>organismal metagenomes</taxon>
    </lineage>
</organism>